<dbReference type="Gene3D" id="3.90.25.10">
    <property type="entry name" value="UDP-galactose 4-epimerase, domain 1"/>
    <property type="match status" value="1"/>
</dbReference>
<dbReference type="Gene3D" id="3.40.50.720">
    <property type="entry name" value="NAD(P)-binding Rossmann-like Domain"/>
    <property type="match status" value="1"/>
</dbReference>
<dbReference type="InterPro" id="IPR008030">
    <property type="entry name" value="NmrA-like"/>
</dbReference>
<name>A0ABS2JSL8_9GAMM</name>
<sequence length="287" mass="30805">MYAVMGVTGQVGGQVANGLLAAGQRVRAVLRDEAKAGPWIERGCGIAIAGSDDADALATAFEGTEGVFLMIPPDYDPAPGFPAVQKVIAAVSRAVEAARPGKLVFLSTVGAHVEEFSLLNNSRLVESALRNLPVPTGFVRAAWFMENASWDVAAARTGVIPSFLQPLDHPIPMVATADIARTIVATLQDQWQGTRVTELEGPQRYSAIDIANGFAAVLGHPVRTEPVPRDTWKPLFLTQGMQHPEPRMRMLDGFNEGWIDFEHGPSGSLKAATTLDSVLRRLVERSS</sequence>
<reference evidence="2 3" key="1">
    <citation type="submission" date="2020-10" db="EMBL/GenBank/DDBJ databases">
        <title>Phylogeny of dyella-like bacteria.</title>
        <authorList>
            <person name="Fu J."/>
        </authorList>
    </citation>
    <scope>NUCLEOTIDE SEQUENCE [LARGE SCALE GENOMIC DNA]</scope>
    <source>
        <strain evidence="2 3">THG-B117</strain>
    </source>
</reference>
<evidence type="ECO:0000259" key="1">
    <source>
        <dbReference type="Pfam" id="PF05368"/>
    </source>
</evidence>
<organism evidence="2 3">
    <name type="scientific">Dyella kyungheensis</name>
    <dbReference type="NCBI Taxonomy" id="1242174"/>
    <lineage>
        <taxon>Bacteria</taxon>
        <taxon>Pseudomonadati</taxon>
        <taxon>Pseudomonadota</taxon>
        <taxon>Gammaproteobacteria</taxon>
        <taxon>Lysobacterales</taxon>
        <taxon>Rhodanobacteraceae</taxon>
        <taxon>Dyella</taxon>
    </lineage>
</organism>
<dbReference type="PANTHER" id="PTHR43162:SF1">
    <property type="entry name" value="PRESTALK A DIFFERENTIATION PROTEIN A"/>
    <property type="match status" value="1"/>
</dbReference>
<dbReference type="RefSeq" id="WP_204636468.1">
    <property type="nucleotide sequence ID" value="NZ_JADIKC010000005.1"/>
</dbReference>
<dbReference type="SUPFAM" id="SSF51735">
    <property type="entry name" value="NAD(P)-binding Rossmann-fold domains"/>
    <property type="match status" value="1"/>
</dbReference>
<evidence type="ECO:0000313" key="3">
    <source>
        <dbReference type="Proteomes" id="UP001430065"/>
    </source>
</evidence>
<evidence type="ECO:0000313" key="2">
    <source>
        <dbReference type="EMBL" id="MBM7122025.1"/>
    </source>
</evidence>
<protein>
    <submittedName>
        <fullName evidence="2">NmrA family NAD(P)-binding protein</fullName>
    </submittedName>
</protein>
<dbReference type="EMBL" id="JADIKC010000005">
    <property type="protein sequence ID" value="MBM7122025.1"/>
    <property type="molecule type" value="Genomic_DNA"/>
</dbReference>
<dbReference type="InterPro" id="IPR036291">
    <property type="entry name" value="NAD(P)-bd_dom_sf"/>
</dbReference>
<gene>
    <name evidence="2" type="ORF">ISP20_12750</name>
</gene>
<dbReference type="Proteomes" id="UP001430065">
    <property type="component" value="Unassembled WGS sequence"/>
</dbReference>
<feature type="domain" description="NmrA-like" evidence="1">
    <location>
        <begin position="3"/>
        <end position="235"/>
    </location>
</feature>
<accession>A0ABS2JSL8</accession>
<dbReference type="InterPro" id="IPR051604">
    <property type="entry name" value="Ergot_Alk_Oxidoreductase"/>
</dbReference>
<comment type="caution">
    <text evidence="2">The sequence shown here is derived from an EMBL/GenBank/DDBJ whole genome shotgun (WGS) entry which is preliminary data.</text>
</comment>
<proteinExistence type="predicted"/>
<dbReference type="PANTHER" id="PTHR43162">
    <property type="match status" value="1"/>
</dbReference>
<dbReference type="Pfam" id="PF05368">
    <property type="entry name" value="NmrA"/>
    <property type="match status" value="1"/>
</dbReference>
<keyword evidence="3" id="KW-1185">Reference proteome</keyword>